<feature type="transmembrane region" description="Helical" evidence="1">
    <location>
        <begin position="35"/>
        <end position="52"/>
    </location>
</feature>
<organism evidence="2 3">
    <name type="scientific">Methylophilus rhizosphaerae</name>
    <dbReference type="NCBI Taxonomy" id="492660"/>
    <lineage>
        <taxon>Bacteria</taxon>
        <taxon>Pseudomonadati</taxon>
        <taxon>Pseudomonadota</taxon>
        <taxon>Betaproteobacteria</taxon>
        <taxon>Nitrosomonadales</taxon>
        <taxon>Methylophilaceae</taxon>
        <taxon>Methylophilus</taxon>
    </lineage>
</organism>
<keyword evidence="1" id="KW-0472">Membrane</keyword>
<evidence type="ECO:0000313" key="3">
    <source>
        <dbReference type="Proteomes" id="UP000198629"/>
    </source>
</evidence>
<name>A0A1G9CTQ5_9PROT</name>
<proteinExistence type="predicted"/>
<evidence type="ECO:0000256" key="1">
    <source>
        <dbReference type="SAM" id="Phobius"/>
    </source>
</evidence>
<evidence type="ECO:0000313" key="2">
    <source>
        <dbReference type="EMBL" id="SDK54774.1"/>
    </source>
</evidence>
<dbReference type="Pfam" id="PF11752">
    <property type="entry name" value="DUF3309"/>
    <property type="match status" value="1"/>
</dbReference>
<dbReference type="InterPro" id="IPR021738">
    <property type="entry name" value="DUF3309"/>
</dbReference>
<dbReference type="RefSeq" id="WP_091471626.1">
    <property type="nucleotide sequence ID" value="NZ_FNFX01000003.1"/>
</dbReference>
<accession>A0A1G9CTQ5</accession>
<keyword evidence="3" id="KW-1185">Reference proteome</keyword>
<gene>
    <name evidence="2" type="ORF">SAMN05192566_1608</name>
</gene>
<sequence>MLSTLLIVLFVLALIGAYRTHVYSTGGEYHPGRVLGLVIAVLVMMAFMVGFIDL</sequence>
<protein>
    <recommendedName>
        <fullName evidence="4">DUF3309 domain-containing protein</fullName>
    </recommendedName>
</protein>
<keyword evidence="1" id="KW-0812">Transmembrane</keyword>
<evidence type="ECO:0008006" key="4">
    <source>
        <dbReference type="Google" id="ProtNLM"/>
    </source>
</evidence>
<dbReference type="EMBL" id="FNFX01000003">
    <property type="protein sequence ID" value="SDK54774.1"/>
    <property type="molecule type" value="Genomic_DNA"/>
</dbReference>
<keyword evidence="1" id="KW-1133">Transmembrane helix</keyword>
<dbReference type="OrthoDB" id="8538329at2"/>
<dbReference type="AlphaFoldDB" id="A0A1G9CTQ5"/>
<reference evidence="3" key="1">
    <citation type="submission" date="2016-10" db="EMBL/GenBank/DDBJ databases">
        <authorList>
            <person name="Varghese N."/>
            <person name="Submissions S."/>
        </authorList>
    </citation>
    <scope>NUCLEOTIDE SEQUENCE [LARGE SCALE GENOMIC DNA]</scope>
    <source>
        <strain evidence="3">CBMB127</strain>
    </source>
</reference>
<dbReference type="Proteomes" id="UP000198629">
    <property type="component" value="Unassembled WGS sequence"/>
</dbReference>